<dbReference type="EMBL" id="FOAP01000006">
    <property type="protein sequence ID" value="SEL50580.1"/>
    <property type="molecule type" value="Genomic_DNA"/>
</dbReference>
<protein>
    <submittedName>
        <fullName evidence="4">CBS domain-containing protein</fullName>
    </submittedName>
</protein>
<dbReference type="InterPro" id="IPR000644">
    <property type="entry name" value="CBS_dom"/>
</dbReference>
<dbReference type="Gene3D" id="3.10.580.10">
    <property type="entry name" value="CBS-domain"/>
    <property type="match status" value="1"/>
</dbReference>
<dbReference type="PANTHER" id="PTHR43080">
    <property type="entry name" value="CBS DOMAIN-CONTAINING PROTEIN CBSX3, MITOCHONDRIAL"/>
    <property type="match status" value="1"/>
</dbReference>
<evidence type="ECO:0000259" key="3">
    <source>
        <dbReference type="PROSITE" id="PS51371"/>
    </source>
</evidence>
<dbReference type="OrthoDB" id="9802114at2"/>
<dbReference type="SUPFAM" id="SSF54631">
    <property type="entry name" value="CBS-domain pair"/>
    <property type="match status" value="1"/>
</dbReference>
<feature type="domain" description="CBS" evidence="3">
    <location>
        <begin position="9"/>
        <end position="65"/>
    </location>
</feature>
<gene>
    <name evidence="4" type="ORF">SAMN05444354_106246</name>
</gene>
<evidence type="ECO:0000256" key="1">
    <source>
        <dbReference type="ARBA" id="ARBA00023122"/>
    </source>
</evidence>
<reference evidence="5" key="1">
    <citation type="submission" date="2016-10" db="EMBL/GenBank/DDBJ databases">
        <authorList>
            <person name="Varghese N."/>
            <person name="Submissions S."/>
        </authorList>
    </citation>
    <scope>NUCLEOTIDE SEQUENCE [LARGE SCALE GENOMIC DNA]</scope>
    <source>
        <strain evidence="5">DSM 17044</strain>
    </source>
</reference>
<dbReference type="PROSITE" id="PS51371">
    <property type="entry name" value="CBS"/>
    <property type="match status" value="2"/>
</dbReference>
<keyword evidence="1 2" id="KW-0129">CBS domain</keyword>
<evidence type="ECO:0000313" key="5">
    <source>
        <dbReference type="Proteomes" id="UP000182719"/>
    </source>
</evidence>
<accession>A0A1H7QRF8</accession>
<dbReference type="InterPro" id="IPR051257">
    <property type="entry name" value="Diverse_CBS-Domain"/>
</dbReference>
<dbReference type="Proteomes" id="UP000182719">
    <property type="component" value="Unassembled WGS sequence"/>
</dbReference>
<sequence>MAKLIREVMTRDVGVVRPSDTVREAAQKMRDLDVGPIPVCDGQRVQGMLTDRDIVVRAIAEGMDPAQTRVADIMTKGIQYCFDDDEAEEVLERMEAQQLRRFIVVDRNKNLVGIVALGDLAGEESGQRVGKTLEGISEPASHA</sequence>
<dbReference type="InterPro" id="IPR046342">
    <property type="entry name" value="CBS_dom_sf"/>
</dbReference>
<dbReference type="CDD" id="cd04622">
    <property type="entry name" value="CBS_pair_HRP1_like"/>
    <property type="match status" value="1"/>
</dbReference>
<name>A0A1H7QRF8_STIAU</name>
<dbReference type="AlphaFoldDB" id="A0A1H7QRF8"/>
<feature type="domain" description="CBS" evidence="3">
    <location>
        <begin position="74"/>
        <end position="132"/>
    </location>
</feature>
<keyword evidence="5" id="KW-1185">Reference proteome</keyword>
<dbReference type="PANTHER" id="PTHR43080:SF2">
    <property type="entry name" value="CBS DOMAIN-CONTAINING PROTEIN"/>
    <property type="match status" value="1"/>
</dbReference>
<evidence type="ECO:0000313" key="4">
    <source>
        <dbReference type="EMBL" id="SEL50580.1"/>
    </source>
</evidence>
<dbReference type="SMART" id="SM00116">
    <property type="entry name" value="CBS"/>
    <property type="match status" value="2"/>
</dbReference>
<proteinExistence type="predicted"/>
<dbReference type="RefSeq" id="WP_075006936.1">
    <property type="nucleotide sequence ID" value="NZ_FOAP01000006.1"/>
</dbReference>
<dbReference type="Pfam" id="PF00571">
    <property type="entry name" value="CBS"/>
    <property type="match status" value="2"/>
</dbReference>
<evidence type="ECO:0000256" key="2">
    <source>
        <dbReference type="PROSITE-ProRule" id="PRU00703"/>
    </source>
</evidence>
<organism evidence="4 5">
    <name type="scientific">Stigmatella aurantiaca</name>
    <dbReference type="NCBI Taxonomy" id="41"/>
    <lineage>
        <taxon>Bacteria</taxon>
        <taxon>Pseudomonadati</taxon>
        <taxon>Myxococcota</taxon>
        <taxon>Myxococcia</taxon>
        <taxon>Myxococcales</taxon>
        <taxon>Cystobacterineae</taxon>
        <taxon>Archangiaceae</taxon>
        <taxon>Stigmatella</taxon>
    </lineage>
</organism>